<dbReference type="EMBL" id="CAUYUJ010001526">
    <property type="protein sequence ID" value="CAK0796359.1"/>
    <property type="molecule type" value="Genomic_DNA"/>
</dbReference>
<feature type="compositionally biased region" description="Low complexity" evidence="1">
    <location>
        <begin position="135"/>
        <end position="152"/>
    </location>
</feature>
<dbReference type="Proteomes" id="UP001189429">
    <property type="component" value="Unassembled WGS sequence"/>
</dbReference>
<name>A0ABN9PX29_9DINO</name>
<gene>
    <name evidence="2" type="ORF">PCOR1329_LOCUS5757</name>
</gene>
<accession>A0ABN9PX29</accession>
<reference evidence="2" key="1">
    <citation type="submission" date="2023-10" db="EMBL/GenBank/DDBJ databases">
        <authorList>
            <person name="Chen Y."/>
            <person name="Shah S."/>
            <person name="Dougan E. K."/>
            <person name="Thang M."/>
            <person name="Chan C."/>
        </authorList>
    </citation>
    <scope>NUCLEOTIDE SEQUENCE [LARGE SCALE GENOMIC DNA]</scope>
</reference>
<feature type="non-terminal residue" evidence="2">
    <location>
        <position position="1"/>
    </location>
</feature>
<organism evidence="2 3">
    <name type="scientific">Prorocentrum cordatum</name>
    <dbReference type="NCBI Taxonomy" id="2364126"/>
    <lineage>
        <taxon>Eukaryota</taxon>
        <taxon>Sar</taxon>
        <taxon>Alveolata</taxon>
        <taxon>Dinophyceae</taxon>
        <taxon>Prorocentrales</taxon>
        <taxon>Prorocentraceae</taxon>
        <taxon>Prorocentrum</taxon>
    </lineage>
</organism>
<proteinExistence type="predicted"/>
<evidence type="ECO:0000313" key="2">
    <source>
        <dbReference type="EMBL" id="CAK0796359.1"/>
    </source>
</evidence>
<keyword evidence="3" id="KW-1185">Reference proteome</keyword>
<feature type="region of interest" description="Disordered" evidence="1">
    <location>
        <begin position="135"/>
        <end position="156"/>
    </location>
</feature>
<evidence type="ECO:0000313" key="3">
    <source>
        <dbReference type="Proteomes" id="UP001189429"/>
    </source>
</evidence>
<protein>
    <submittedName>
        <fullName evidence="2">Uncharacterized protein</fullName>
    </submittedName>
</protein>
<sequence length="291" mass="30692">RLGLSPGGLLECVTLDSFGSAVGTALFNIQSVWPGDGMGVFVEASFLGCSNAALWPMLSGSFNHLGGAVLHLCTQQASVCSGLVQWPQRSVLHVVTYRMRSATGVTEPWAQALLASRGAAGGHSAAGIPGGPVGGASSPGATAGAAVAGAEPTPEELKRKVTELRLRLHRKRGIGPGRTGSDRGAYITSVWHGHHPQSEMGVRNVREMRTVGECLDALLRGELDHLGDLLMQRLKAIEQATKDGHWQVAQHLELRDDLGVGLARQEEVHDAVSKHKRTFGLAESVAKAKKG</sequence>
<feature type="non-terminal residue" evidence="2">
    <location>
        <position position="291"/>
    </location>
</feature>
<evidence type="ECO:0000256" key="1">
    <source>
        <dbReference type="SAM" id="MobiDB-lite"/>
    </source>
</evidence>
<comment type="caution">
    <text evidence="2">The sequence shown here is derived from an EMBL/GenBank/DDBJ whole genome shotgun (WGS) entry which is preliminary data.</text>
</comment>